<dbReference type="EMBL" id="FWFX01000027">
    <property type="protein sequence ID" value="SLN74059.1"/>
    <property type="molecule type" value="Genomic_DNA"/>
</dbReference>
<keyword evidence="2" id="KW-1185">Reference proteome</keyword>
<reference evidence="1 2" key="1">
    <citation type="submission" date="2017-03" db="EMBL/GenBank/DDBJ databases">
        <authorList>
            <person name="Afonso C.L."/>
            <person name="Miller P.J."/>
            <person name="Scott M.A."/>
            <person name="Spackman E."/>
            <person name="Goraichik I."/>
            <person name="Dimitrov K.M."/>
            <person name="Suarez D.L."/>
            <person name="Swayne D.E."/>
        </authorList>
    </citation>
    <scope>NUCLEOTIDE SEQUENCE [LARGE SCALE GENOMIC DNA]</scope>
    <source>
        <strain evidence="1 2">CECT 7450</strain>
    </source>
</reference>
<sequence length="261" mass="29900">MLTISINYHFNCRDYPLLKEAAALYFPGIAPTHRLELISRWCGFTTLASLRNALRRVAESDIYLTIDPIKARTFADDRGISFDALACHQTLASVAFAKVAREYPYLHGDGYGQHSTYVLDREQKEIRKGVSAIEGSRRIFELREKRLVESREELLTVRKNDEFIRALALCSALKPIRNINRKQTSYNLKHRAEERNYFLAEGVTLTRQYVSNSALIAAAFYAGFETDADKRNNYPSSPNIYFNVSQRSLNEVIENAPKEYA</sequence>
<dbReference type="Proteomes" id="UP000193061">
    <property type="component" value="Unassembled WGS sequence"/>
</dbReference>
<protein>
    <submittedName>
        <fullName evidence="1">Uncharacterized protein</fullName>
    </submittedName>
</protein>
<dbReference type="OrthoDB" id="7452124at2"/>
<proteinExistence type="predicted"/>
<organism evidence="1 2">
    <name type="scientific">Roseovarius albus</name>
    <dbReference type="NCBI Taxonomy" id="1247867"/>
    <lineage>
        <taxon>Bacteria</taxon>
        <taxon>Pseudomonadati</taxon>
        <taxon>Pseudomonadota</taxon>
        <taxon>Alphaproteobacteria</taxon>
        <taxon>Rhodobacterales</taxon>
        <taxon>Roseobacteraceae</taxon>
        <taxon>Roseovarius</taxon>
    </lineage>
</organism>
<dbReference type="AlphaFoldDB" id="A0A1X7ACA0"/>
<accession>A0A1X7ACA0</accession>
<name>A0A1X7ACA0_9RHOB</name>
<evidence type="ECO:0000313" key="1">
    <source>
        <dbReference type="EMBL" id="SLN74059.1"/>
    </source>
</evidence>
<evidence type="ECO:0000313" key="2">
    <source>
        <dbReference type="Proteomes" id="UP000193061"/>
    </source>
</evidence>
<gene>
    <name evidence="1" type="ORF">ROA7450_04195</name>
</gene>
<dbReference type="RefSeq" id="WP_085807834.1">
    <property type="nucleotide sequence ID" value="NZ_FWFX01000027.1"/>
</dbReference>